<dbReference type="RefSeq" id="WP_166402428.1">
    <property type="nucleotide sequence ID" value="NZ_JAANHS010000003.1"/>
</dbReference>
<gene>
    <name evidence="1" type="ORF">G8O29_06560</name>
</gene>
<evidence type="ECO:0000313" key="2">
    <source>
        <dbReference type="Proteomes" id="UP001515660"/>
    </source>
</evidence>
<reference evidence="1 2" key="1">
    <citation type="journal article" date="2022" name="Microorganisms">
        <title>Genome Sequence and Characterization of a Xanthorhodopsin-Containing, Aerobic Anoxygenic Phototrophic Rhodobacter Species, Isolated from Mesophilic Conditions at Yellowstone National Park.</title>
        <authorList>
            <person name="Kyndt J.A."/>
            <person name="Robertson S."/>
            <person name="Shoffstall I.B."/>
            <person name="Ramaley R.F."/>
            <person name="Meyer T.E."/>
        </authorList>
    </citation>
    <scope>NUCLEOTIDE SEQUENCE [LARGE SCALE GENOMIC DNA]</scope>
    <source>
        <strain evidence="1 2">M37P</strain>
    </source>
</reference>
<comment type="caution">
    <text evidence="1">The sequence shown here is derived from an EMBL/GenBank/DDBJ whole genome shotgun (WGS) entry which is preliminary data.</text>
</comment>
<organism evidence="1 2">
    <name type="scientific">Rhodobacter calidifons</name>
    <dbReference type="NCBI Taxonomy" id="2715277"/>
    <lineage>
        <taxon>Bacteria</taxon>
        <taxon>Pseudomonadati</taxon>
        <taxon>Pseudomonadota</taxon>
        <taxon>Alphaproteobacteria</taxon>
        <taxon>Rhodobacterales</taxon>
        <taxon>Rhodobacter group</taxon>
        <taxon>Rhodobacter</taxon>
    </lineage>
</organism>
<sequence>MISTFESCGVADQRRAGSSQQFDFICLVCADMRSWSPAQCVAVNRENARVTLREGVERDVVFDVQRRQFLNLNSPLGREHFLQPQFRNSPTGRQLPI</sequence>
<dbReference type="EMBL" id="JAANHS010000003">
    <property type="protein sequence ID" value="NHB76404.1"/>
    <property type="molecule type" value="Genomic_DNA"/>
</dbReference>
<name>A0ABX0G5B4_9RHOB</name>
<proteinExistence type="predicted"/>
<protein>
    <submittedName>
        <fullName evidence="1">Uncharacterized protein</fullName>
    </submittedName>
</protein>
<dbReference type="Proteomes" id="UP001515660">
    <property type="component" value="Unassembled WGS sequence"/>
</dbReference>
<keyword evidence="2" id="KW-1185">Reference proteome</keyword>
<accession>A0ABX0G5B4</accession>
<evidence type="ECO:0000313" key="1">
    <source>
        <dbReference type="EMBL" id="NHB76404.1"/>
    </source>
</evidence>